<dbReference type="Pfam" id="PF04347">
    <property type="entry name" value="FliO"/>
    <property type="match status" value="1"/>
</dbReference>
<comment type="caution">
    <text evidence="6">The sequence shown here is derived from an EMBL/GenBank/DDBJ whole genome shotgun (WGS) entry which is preliminary data.</text>
</comment>
<comment type="subcellular location">
    <subcellularLocation>
        <location evidence="5">Cell membrane</location>
    </subcellularLocation>
    <subcellularLocation>
        <location evidence="5">Bacterial flagellum basal body</location>
    </subcellularLocation>
</comment>
<dbReference type="EMBL" id="JAHLFV010000102">
    <property type="protein sequence ID" value="MBU3849782.1"/>
    <property type="molecule type" value="Genomic_DNA"/>
</dbReference>
<keyword evidence="6" id="KW-0282">Flagellum</keyword>
<dbReference type="Proteomes" id="UP000823914">
    <property type="component" value="Unassembled WGS sequence"/>
</dbReference>
<reference evidence="6" key="1">
    <citation type="journal article" date="2021" name="PeerJ">
        <title>Extensive microbial diversity within the chicken gut microbiome revealed by metagenomics and culture.</title>
        <authorList>
            <person name="Gilroy R."/>
            <person name="Ravi A."/>
            <person name="Getino M."/>
            <person name="Pursley I."/>
            <person name="Horton D.L."/>
            <person name="Alikhan N.F."/>
            <person name="Baker D."/>
            <person name="Gharbi K."/>
            <person name="Hall N."/>
            <person name="Watson M."/>
            <person name="Adriaenssens E.M."/>
            <person name="Foster-Nyarko E."/>
            <person name="Jarju S."/>
            <person name="Secka A."/>
            <person name="Antonio M."/>
            <person name="Oren A."/>
            <person name="Chaudhuri R.R."/>
            <person name="La Ragione R."/>
            <person name="Hildebrand F."/>
            <person name="Pallen M.J."/>
        </authorList>
    </citation>
    <scope>NUCLEOTIDE SEQUENCE</scope>
    <source>
        <strain evidence="6">Gambia15-2214</strain>
    </source>
</reference>
<evidence type="ECO:0000313" key="7">
    <source>
        <dbReference type="Proteomes" id="UP000823914"/>
    </source>
</evidence>
<evidence type="ECO:0000256" key="2">
    <source>
        <dbReference type="ARBA" id="ARBA00022692"/>
    </source>
</evidence>
<keyword evidence="1 5" id="KW-1003">Cell membrane</keyword>
<protein>
    <recommendedName>
        <fullName evidence="5">Flagellar protein</fullName>
    </recommendedName>
</protein>
<evidence type="ECO:0000256" key="1">
    <source>
        <dbReference type="ARBA" id="ARBA00022475"/>
    </source>
</evidence>
<sequence length="238" mass="25855">MLLLCGFFVSAQEVSGEVTAPATEAVTEVATKAVTEVATKAVTETVSEQDIVLSDTAQGLRAEESNIAINTDTVAVTPEDTSLGVWFFVRMILVLAVVIALIYFFFAFLKKTTGVGNVSDPYLKKVASLPLGPGKSVHVITLKDKAYIIGAGESSINLIAEVEDKELVDAMNLHAPVSRDKKGSLRFSDLLGKFSTGVPKNDVRKEKKDRVTIQTESSVEFLKNQRSRINESTEDREL</sequence>
<dbReference type="GO" id="GO:0009425">
    <property type="term" value="C:bacterial-type flagellum basal body"/>
    <property type="evidence" value="ECO:0007669"/>
    <property type="project" value="UniProtKB-SubCell"/>
</dbReference>
<keyword evidence="3 5" id="KW-1133">Transmembrane helix</keyword>
<dbReference type="GO" id="GO:0044781">
    <property type="term" value="P:bacterial-type flagellum organization"/>
    <property type="evidence" value="ECO:0007669"/>
    <property type="project" value="UniProtKB-UniRule"/>
</dbReference>
<gene>
    <name evidence="6" type="primary">fliO</name>
    <name evidence="6" type="ORF">IAA16_04375</name>
</gene>
<dbReference type="AlphaFoldDB" id="A0A9E2NYN3"/>
<comment type="similarity">
    <text evidence="5">Belongs to the FliO/MopB family.</text>
</comment>
<dbReference type="NCBIfam" id="TIGR03500">
    <property type="entry name" value="FliO_TIGR"/>
    <property type="match status" value="1"/>
</dbReference>
<keyword evidence="6" id="KW-0969">Cilium</keyword>
<reference evidence="6" key="2">
    <citation type="submission" date="2021-04" db="EMBL/GenBank/DDBJ databases">
        <authorList>
            <person name="Gilroy R."/>
        </authorList>
    </citation>
    <scope>NUCLEOTIDE SEQUENCE</scope>
    <source>
        <strain evidence="6">Gambia15-2214</strain>
    </source>
</reference>
<evidence type="ECO:0000256" key="3">
    <source>
        <dbReference type="ARBA" id="ARBA00022989"/>
    </source>
</evidence>
<feature type="transmembrane region" description="Helical" evidence="5">
    <location>
        <begin position="87"/>
        <end position="109"/>
    </location>
</feature>
<keyword evidence="6" id="KW-0966">Cell projection</keyword>
<proteinExistence type="inferred from homology"/>
<evidence type="ECO:0000256" key="4">
    <source>
        <dbReference type="ARBA" id="ARBA00023136"/>
    </source>
</evidence>
<keyword evidence="5" id="KW-0975">Bacterial flagellum</keyword>
<name>A0A9E2NYN3_9SPIR</name>
<dbReference type="InterPro" id="IPR022781">
    <property type="entry name" value="Flagellar_biosynth_FliO"/>
</dbReference>
<keyword evidence="4 5" id="KW-0472">Membrane</keyword>
<dbReference type="GO" id="GO:0005886">
    <property type="term" value="C:plasma membrane"/>
    <property type="evidence" value="ECO:0007669"/>
    <property type="project" value="UniProtKB-SubCell"/>
</dbReference>
<accession>A0A9E2NYN3</accession>
<organism evidence="6 7">
    <name type="scientific">Candidatus Treponema excrementipullorum</name>
    <dbReference type="NCBI Taxonomy" id="2838768"/>
    <lineage>
        <taxon>Bacteria</taxon>
        <taxon>Pseudomonadati</taxon>
        <taxon>Spirochaetota</taxon>
        <taxon>Spirochaetia</taxon>
        <taxon>Spirochaetales</taxon>
        <taxon>Treponemataceae</taxon>
        <taxon>Treponema</taxon>
    </lineage>
</organism>
<evidence type="ECO:0000256" key="5">
    <source>
        <dbReference type="RuleBase" id="RU362064"/>
    </source>
</evidence>
<evidence type="ECO:0000313" key="6">
    <source>
        <dbReference type="EMBL" id="MBU3849782.1"/>
    </source>
</evidence>
<keyword evidence="2 5" id="KW-0812">Transmembrane</keyword>